<dbReference type="Pfam" id="PF07645">
    <property type="entry name" value="EGF_CA"/>
    <property type="match status" value="37"/>
</dbReference>
<keyword evidence="5" id="KW-0732">Signal</keyword>
<feature type="domain" description="EGF-like" evidence="12">
    <location>
        <begin position="983"/>
        <end position="1024"/>
    </location>
</feature>
<feature type="disulfide bond" evidence="10">
    <location>
        <begin position="137"/>
        <end position="146"/>
    </location>
</feature>
<evidence type="ECO:0000256" key="8">
    <source>
        <dbReference type="ARBA" id="ARBA00023157"/>
    </source>
</evidence>
<feature type="domain" description="EGF-like" evidence="12">
    <location>
        <begin position="362"/>
        <end position="403"/>
    </location>
</feature>
<feature type="domain" description="EGF-like" evidence="12">
    <location>
        <begin position="529"/>
        <end position="566"/>
    </location>
</feature>
<feature type="domain" description="EGF-like" evidence="12">
    <location>
        <begin position="1360"/>
        <end position="1397"/>
    </location>
</feature>
<feature type="disulfide bond" evidence="10">
    <location>
        <begin position="773"/>
        <end position="783"/>
    </location>
</feature>
<feature type="domain" description="EGF-like" evidence="12">
    <location>
        <begin position="257"/>
        <end position="297"/>
    </location>
</feature>
<dbReference type="InterPro" id="IPR013032">
    <property type="entry name" value="EGF-like_CS"/>
</dbReference>
<dbReference type="SMART" id="SM00179">
    <property type="entry name" value="EGF_CA"/>
    <property type="match status" value="45"/>
</dbReference>
<evidence type="ECO:0000256" key="4">
    <source>
        <dbReference type="ARBA" id="ARBA00022536"/>
    </source>
</evidence>
<dbReference type="SUPFAM" id="SSF57196">
    <property type="entry name" value="EGF/Laminin"/>
    <property type="match status" value="10"/>
</dbReference>
<organism evidence="14 15">
    <name type="scientific">Potamilus streckersoni</name>
    <dbReference type="NCBI Taxonomy" id="2493646"/>
    <lineage>
        <taxon>Eukaryota</taxon>
        <taxon>Metazoa</taxon>
        <taxon>Spiralia</taxon>
        <taxon>Lophotrochozoa</taxon>
        <taxon>Mollusca</taxon>
        <taxon>Bivalvia</taxon>
        <taxon>Autobranchia</taxon>
        <taxon>Heteroconchia</taxon>
        <taxon>Palaeoheterodonta</taxon>
        <taxon>Unionida</taxon>
        <taxon>Unionoidea</taxon>
        <taxon>Unionidae</taxon>
        <taxon>Ambleminae</taxon>
        <taxon>Lampsilini</taxon>
        <taxon>Potamilus</taxon>
    </lineage>
</organism>
<dbReference type="Pfam" id="PF12662">
    <property type="entry name" value="cEGF"/>
    <property type="match status" value="2"/>
</dbReference>
<sequence length="2852" mass="311779">MTAVLDIETKAFGRCLTVGLFLFLVMQQTTQTKRNRDRTRHDQYQADDSVSSSDLKGPNVCGSTFRKTCCRGWSSPTGVNRCIVPICIGGCGGGTCMRPGLCLCPTGQISPTCDSNVDLCGSGCQNGGRCIGNLCRCKQGFGGTRCETDQRTGPCFTQLADNTCRGALPGVVCTKNLCCATIGMAWGNPCEQCPAEPHPCRRGYIPHLQKNTCQDIDECKAIQGLCVGGNCVNTVGSYICECKEGSRQNPITKVCEDINECEDRDICGAGVCTNTEGSYFCTCNPGYELTADRKKCIAVRKKFCYTRIRNNVCSDEISAKTSFQDCCCGVGKGWGDSDLCQLCPEPNTDAYVRLCTSPQPIERNECSFFANLCKNGRCVDTPYSYRCDCYDGYRLAETGTECQDIDECTTQTGICLNGKCMNTPGSFECMCNEGFVLAPSKRYCTDMNECETKGMCPNGMCINMDGTYKCQCNKGYKQSPNQQVCTDIDECTENGKICLNGQCLNLDGSYRCICKPGYRLSPDGAFCLDYNECQSTGMCTNGRCINMDGSFRCICNPGYILAPNGEICIDINECETQPGICVNGQCINSQASYRCECPHGFTLGPDRRTCLDTRRDLCYMDYRNGVCGSPSRILVTKSTCCCTVDSMEAVGIAWGRDCEPCPSMSDPQYKLLCPHGPDRDHNGHDINQCVLMPNICEHGSCENLDPGYRCICDPGFESDRTEKRCLDVNECVVNPRLCDGGQCRNTLGSFTCSCPAGFKLEPSQQLCGDIDECLSGPCIGGECVNIGGSFRCECRIQGMTLDSTGRICIDNRRGLCWLTIQNGQCEDNIRQPMLKSECCSTIGKAWGSPCEPCPSAAESRCQPGFRFEGGECVDINECFLFPNICEGGGHCKNTLGSFTCSCPEGLSLDSAGRRCMDRRKANCYLEYEQGQCSSPIGGLHSKTTCCCTLGKAWGPSCTPCPSKGSEEHNTLCTRDPDTKQPIDINECAEFPGICQNGQCRNTPTGFTCVCNQGYATDDKGYTCSDIDECRISFGICTDGKCVNTQGAFRCECNPGFRGVMLDQMCMDIDECTEMLSMCRGGTCANTPGSYTCKCPDGLELTPDGRRCVDVDECSSISSVCSNGYCENFMGGYQCICQQGYRQNAQHTTCVDIEECGDNNGGCMMLCINTPGSFACACDMGFNLNQDGKTCTDINECKENPDICNGGKCVDLPGGYRCTCVGGLVPSEDQKQCIDVDECAISRDLCDKGECQNTLGSYVCRCDVGYAVKDLTRNPRCTDIDECESQEARCDENAACINTQGSYKCDCKPGYSGDGFTCRDLNECLRNNGGCSSDATCINLPGSSRCVCDEGFTGDGYECRDVDECTLNPDTCDNGQCFNFPGGYRCQCDMGFAPTEDEKKCFDINECELFPNLCVNGKCENMFGMFRCKCNQGFIVDSSGGNCTDIDECDNPENCQYGTCVNTPGAFLCQCPPGYELTPTGTGCIDLRKGMCYMNVSRQPSTGMCSDVIAQSVSQASCCCSVGKGWGEIRGFCDLCPAENTSEYRNLCRGGPGFRPNPKTLLLEDIDECGEIPHLCKDGTCQNTFGSYICMCHDGYKLASNGVDCVDIDECKEQPYVCGLGTCANLPGNFTCLCPDGYMPMPGEGCMDMRKDVCYASYRNISQRPFITCEHPLSTQVTKRQCCCQDSVGAAWGTTCIPCPRRRTTEYEELCKPIPELKEPTNECALFQFLCENGRCVDLEDGYRCECLPGYLYNSVSKKCDDEDECQRRRSPCQGNAICINTDGSFRCECVTGYRLSQDGRRCEDVDECNEISGICSNGDCENLNGAFRCICRNGFRLSSTRDACLDVNECELQPHLCRNGTCENRIGTYKCHCDPGFHLSENEDCIDVDECRTLLAPCQNGRCQNVPGSFLCLCQPGYSLTSDRMNCRDMDECAEIPGICRRGRCENTEGSYVCSCFDGYQLSRTGEECQDINECRTVPGICAFGQCINTDGSFRCSCPPDYVVSSDGKTCVDIRQGSCFRVFDRGVCRDPRPINMTRAQCCCTGGEAWQYSRIVLCEVCPKPGEAGFAELCKQDGTTTDPSGQTIDLNECLFNPDLCKNGRCINTDGSFRCECAPGYVVDSTGTTCIDDDECQVRSVCGNGTCSNTVGSFHCTCASGFVPGPKEVCEDENECDGPLNQCAFRCVNIPGSFKCVCPMGYKVAADGIHCEDVDECETPANTCKFACKNLVGSFMCICPEGFKEIGRDRCEDINECSDPNICKNGRCVNLQGSYRCDCAPGYTPSVSGKACLDTREDYCFFELSGGRCIRTVATILATRVACCCAGGAAWGRGCETCPQPGSAQYKELCPAGPGYSPDGSDIDECRTMPGACANGRCLNTMGSYRCVCNTGYKTDPTGKSCIDVNECEPGLSQCEKLCHNTEGSYRCACERGYTLNMDGKTCRDLDECALMQHNCPHECINTVGSFKCGCPRGYREIRGQCTDIDECSEQPQLCSPGGVCHNTVGSFNCVCKRGYKLDSTGTKCIDLDECEGGVCDKLACENSVGAFYCGCPDGFTESYGQCVEIDICFGNPCLFGCIPSGQDFMCGCPPGYQMMGQGHCVQTIAPDDYKSLYPEGVKLPHEEGPGDKTLPPGEGCYSCNIGQDKLELPLSRRNKRSVEGKEYGKINMEDEVKEEEKVGKEKDITDLQEEVVDLDRLFIRAKDGQGISEKEPYSVSIVKRDTKRRKHHNHYKRRPVLHGNTTVVLYPEIVEPTKSLSVYINHTNVKRKTKLMSMLPALKALKDNVEYDILKGNKQFFIREKNGISSLHFKKRVDKPGKYHVEIAGQPVHTDTQAEGGSRIHLDQSMFKLDIHIL</sequence>
<dbReference type="InterPro" id="IPR000742">
    <property type="entry name" value="EGF"/>
</dbReference>
<evidence type="ECO:0000256" key="5">
    <source>
        <dbReference type="ARBA" id="ARBA00022729"/>
    </source>
</evidence>
<feature type="domain" description="EGF-like" evidence="12">
    <location>
        <begin position="2210"/>
        <end position="2249"/>
    </location>
</feature>
<dbReference type="Pfam" id="PF12947">
    <property type="entry name" value="EGF_3"/>
    <property type="match status" value="2"/>
</dbReference>
<dbReference type="GO" id="GO:0071944">
    <property type="term" value="C:cell periphery"/>
    <property type="evidence" value="ECO:0007669"/>
    <property type="project" value="UniProtKB-ARBA"/>
</dbReference>
<dbReference type="PIRSF" id="PIRSF036312">
    <property type="entry name" value="Fibrillin"/>
    <property type="match status" value="1"/>
</dbReference>
<feature type="domain" description="EGF-like" evidence="12">
    <location>
        <begin position="1402"/>
        <end position="1439"/>
    </location>
</feature>
<feature type="domain" description="EGF-like" evidence="12">
    <location>
        <begin position="2250"/>
        <end position="2286"/>
    </location>
</feature>
<feature type="domain" description="EGF-like" evidence="12">
    <location>
        <begin position="116"/>
        <end position="147"/>
    </location>
</feature>
<feature type="domain" description="EGF-like" evidence="12">
    <location>
        <begin position="685"/>
        <end position="722"/>
    </location>
</feature>
<dbReference type="InterPro" id="IPR026823">
    <property type="entry name" value="cEGF"/>
</dbReference>
<proteinExistence type="predicted"/>
<feature type="domain" description="EGF-like" evidence="12">
    <location>
        <begin position="769"/>
        <end position="809"/>
    </location>
</feature>
<dbReference type="FunFam" id="2.10.25.10:FF:000071">
    <property type="entry name" value="Fibrillin 2"/>
    <property type="match status" value="1"/>
</dbReference>
<feature type="domain" description="EGF-like" evidence="12">
    <location>
        <begin position="2442"/>
        <end position="2478"/>
    </location>
</feature>
<feature type="domain" description="TB" evidence="13">
    <location>
        <begin position="814"/>
        <end position="854"/>
    </location>
</feature>
<feature type="domain" description="EGF-like" evidence="12">
    <location>
        <begin position="2359"/>
        <end position="2400"/>
    </location>
</feature>
<feature type="domain" description="EGF-like" evidence="12">
    <location>
        <begin position="2087"/>
        <end position="2128"/>
    </location>
</feature>
<keyword evidence="6" id="KW-0677">Repeat</keyword>
<feature type="domain" description="TB" evidence="13">
    <location>
        <begin position="153"/>
        <end position="196"/>
    </location>
</feature>
<dbReference type="PROSITE" id="PS51364">
    <property type="entry name" value="TB"/>
    <property type="match status" value="9"/>
</dbReference>
<dbReference type="CDD" id="cd00054">
    <property type="entry name" value="EGF_CA"/>
    <property type="match status" value="23"/>
</dbReference>
<feature type="domain" description="EGF-like" evidence="12">
    <location>
        <begin position="1846"/>
        <end position="1883"/>
    </location>
</feature>
<dbReference type="InterPro" id="IPR000152">
    <property type="entry name" value="EGF-type_Asp/Asn_hydroxyl_site"/>
</dbReference>
<dbReference type="InterPro" id="IPR017878">
    <property type="entry name" value="TB_dom"/>
</dbReference>
<feature type="domain" description="EGF-like" evidence="12">
    <location>
        <begin position="2129"/>
        <end position="2168"/>
    </location>
</feature>
<feature type="domain" description="EGF-like" evidence="12">
    <location>
        <begin position="1804"/>
        <end position="1845"/>
    </location>
</feature>
<evidence type="ECO:0000256" key="10">
    <source>
        <dbReference type="PROSITE-ProRule" id="PRU00076"/>
    </source>
</evidence>
<reference evidence="14" key="1">
    <citation type="journal article" date="2021" name="Genome Biol. Evol.">
        <title>A High-Quality Reference Genome for a Parasitic Bivalve with Doubly Uniparental Inheritance (Bivalvia: Unionida).</title>
        <authorList>
            <person name="Smith C.H."/>
        </authorList>
    </citation>
    <scope>NUCLEOTIDE SEQUENCE</scope>
    <source>
        <strain evidence="14">CHS0354</strain>
    </source>
</reference>
<feature type="domain" description="EGF-like" evidence="12">
    <location>
        <begin position="1971"/>
        <end position="2012"/>
    </location>
</feature>
<dbReference type="InterPro" id="IPR052080">
    <property type="entry name" value="vWF_C/EGF_Fibrillin"/>
</dbReference>
<dbReference type="InterPro" id="IPR018097">
    <property type="entry name" value="EGF_Ca-bd_CS"/>
</dbReference>
<dbReference type="InterPro" id="IPR001881">
    <property type="entry name" value="EGF-like_Ca-bd_dom"/>
</dbReference>
<feature type="domain" description="EGF-like" evidence="12">
    <location>
        <begin position="446"/>
        <end position="486"/>
    </location>
</feature>
<evidence type="ECO:0000256" key="1">
    <source>
        <dbReference type="ARBA" id="ARBA00004498"/>
    </source>
</evidence>
<feature type="domain" description="EGF-like" evidence="12">
    <location>
        <begin position="874"/>
        <end position="916"/>
    </location>
</feature>
<dbReference type="FunFam" id="2.10.25.10:FF:000096">
    <property type="entry name" value="Putative fibrillin 2"/>
    <property type="match status" value="3"/>
</dbReference>
<feature type="domain" description="EGF-like" evidence="12">
    <location>
        <begin position="1025"/>
        <end position="1066"/>
    </location>
</feature>
<feature type="domain" description="TB" evidence="13">
    <location>
        <begin position="2017"/>
        <end position="2072"/>
    </location>
</feature>
<dbReference type="PROSITE" id="PS00010">
    <property type="entry name" value="ASX_HYDROXYL"/>
    <property type="match status" value="40"/>
</dbReference>
<gene>
    <name evidence="14" type="ORF">CHS0354_020043</name>
</gene>
<keyword evidence="4 10" id="KW-0245">EGF-like domain</keyword>
<dbReference type="FunFam" id="2.10.25.10:FF:000014">
    <property type="entry name" value="Latent-transforming growth factor beta-binding protein 3"/>
    <property type="match status" value="2"/>
</dbReference>
<dbReference type="PROSITE" id="PS50026">
    <property type="entry name" value="EGF_3"/>
    <property type="match status" value="41"/>
</dbReference>
<dbReference type="EMBL" id="JAEAOA010001222">
    <property type="protein sequence ID" value="KAK3586827.1"/>
    <property type="molecule type" value="Genomic_DNA"/>
</dbReference>
<evidence type="ECO:0000256" key="7">
    <source>
        <dbReference type="ARBA" id="ARBA00022837"/>
    </source>
</evidence>
<dbReference type="Gene3D" id="2.10.25.10">
    <property type="entry name" value="Laminin"/>
    <property type="match status" value="44"/>
</dbReference>
<feature type="domain" description="TB" evidence="13">
    <location>
        <begin position="616"/>
        <end position="673"/>
    </location>
</feature>
<reference evidence="14" key="2">
    <citation type="journal article" date="2021" name="Genome Biol. Evol.">
        <title>Developing a high-quality reference genome for a parasitic bivalve with doubly uniparental inheritance (Bivalvia: Unionida).</title>
        <authorList>
            <person name="Smith C.H."/>
        </authorList>
    </citation>
    <scope>NUCLEOTIDE SEQUENCE</scope>
    <source>
        <strain evidence="14">CHS0354</strain>
        <tissue evidence="14">Mantle</tissue>
    </source>
</reference>
<keyword evidence="3" id="KW-0272">Extracellular matrix</keyword>
<keyword evidence="9" id="KW-0325">Glycoprotein</keyword>
<evidence type="ECO:0000313" key="14">
    <source>
        <dbReference type="EMBL" id="KAK3586827.1"/>
    </source>
</evidence>
<keyword evidence="8 10" id="KW-1015">Disulfide bond</keyword>
<feature type="domain" description="EGF-like" evidence="12">
    <location>
        <begin position="487"/>
        <end position="528"/>
    </location>
</feature>
<feature type="domain" description="EGF-like" evidence="12">
    <location>
        <begin position="1887"/>
        <end position="1928"/>
    </location>
</feature>
<dbReference type="SUPFAM" id="SSF57581">
    <property type="entry name" value="TB module/8-cys domain"/>
    <property type="match status" value="9"/>
</dbReference>
<comment type="caution">
    <text evidence="14">The sequence shown here is derived from an EMBL/GenBank/DDBJ whole genome shotgun (WGS) entry which is preliminary data.</text>
</comment>
<dbReference type="PROSITE" id="PS00022">
    <property type="entry name" value="EGF_1"/>
    <property type="match status" value="1"/>
</dbReference>
<dbReference type="FunFam" id="2.10.25.10:FF:000038">
    <property type="entry name" value="Fibrillin 2"/>
    <property type="match status" value="4"/>
</dbReference>
<evidence type="ECO:0000259" key="13">
    <source>
        <dbReference type="PROSITE" id="PS51364"/>
    </source>
</evidence>
<dbReference type="FunFam" id="2.10.25.10:FF:000653">
    <property type="entry name" value="Putative Fibrillin-1"/>
    <property type="match status" value="1"/>
</dbReference>
<feature type="domain" description="TB" evidence="13">
    <location>
        <begin position="1651"/>
        <end position="1710"/>
    </location>
</feature>
<feature type="domain" description="EGF-like" evidence="12">
    <location>
        <begin position="727"/>
        <end position="764"/>
    </location>
</feature>
<dbReference type="GO" id="GO:0005509">
    <property type="term" value="F:calcium ion binding"/>
    <property type="evidence" value="ECO:0007669"/>
    <property type="project" value="InterPro"/>
</dbReference>
<evidence type="ECO:0000256" key="9">
    <source>
        <dbReference type="ARBA" id="ARBA00023180"/>
    </source>
</evidence>
<feature type="domain" description="EGF-like" evidence="12">
    <location>
        <begin position="1761"/>
        <end position="1803"/>
    </location>
</feature>
<dbReference type="InterPro" id="IPR024731">
    <property type="entry name" value="NELL2-like_EGF"/>
</dbReference>
<feature type="domain" description="EGF-like" evidence="12">
    <location>
        <begin position="2169"/>
        <end position="2209"/>
    </location>
</feature>
<feature type="region of interest" description="Disordered" evidence="11">
    <location>
        <begin position="34"/>
        <end position="56"/>
    </location>
</feature>
<dbReference type="InterPro" id="IPR036773">
    <property type="entry name" value="TB_dom_sf"/>
</dbReference>
<reference evidence="14" key="3">
    <citation type="submission" date="2023-05" db="EMBL/GenBank/DDBJ databases">
        <authorList>
            <person name="Smith C.H."/>
        </authorList>
    </citation>
    <scope>NUCLEOTIDE SEQUENCE</scope>
    <source>
        <strain evidence="14">CHS0354</strain>
        <tissue evidence="14">Mantle</tissue>
    </source>
</reference>
<dbReference type="FunFam" id="2.10.25.10:FF:000005">
    <property type="entry name" value="Fibrillin 2"/>
    <property type="match status" value="4"/>
</dbReference>
<keyword evidence="15" id="KW-1185">Reference proteome</keyword>
<protein>
    <submittedName>
        <fullName evidence="14">Uncharacterized protein</fullName>
    </submittedName>
</protein>
<feature type="domain" description="TB" evidence="13">
    <location>
        <begin position="302"/>
        <end position="355"/>
    </location>
</feature>
<evidence type="ECO:0000256" key="6">
    <source>
        <dbReference type="ARBA" id="ARBA00022737"/>
    </source>
</evidence>
<feature type="domain" description="TB" evidence="13">
    <location>
        <begin position="921"/>
        <end position="972"/>
    </location>
</feature>
<evidence type="ECO:0000256" key="11">
    <source>
        <dbReference type="SAM" id="MobiDB-lite"/>
    </source>
</evidence>
<feature type="domain" description="TB" evidence="13">
    <location>
        <begin position="2295"/>
        <end position="2347"/>
    </location>
</feature>
<dbReference type="PROSITE" id="PS01186">
    <property type="entry name" value="EGF_2"/>
    <property type="match status" value="26"/>
</dbReference>
<dbReference type="FunFam" id="2.10.25.10:FF:000003">
    <property type="entry name" value="fibrillin-1 isoform X1"/>
    <property type="match status" value="14"/>
</dbReference>
<dbReference type="SMART" id="SM00181">
    <property type="entry name" value="EGF"/>
    <property type="match status" value="46"/>
</dbReference>
<dbReference type="Pfam" id="PF00683">
    <property type="entry name" value="TB"/>
    <property type="match status" value="9"/>
</dbReference>
<dbReference type="SUPFAM" id="SSF57184">
    <property type="entry name" value="Growth factor receptor domain"/>
    <property type="match status" value="12"/>
</dbReference>
<evidence type="ECO:0000313" key="15">
    <source>
        <dbReference type="Proteomes" id="UP001195483"/>
    </source>
</evidence>
<evidence type="ECO:0000256" key="2">
    <source>
        <dbReference type="ARBA" id="ARBA00022525"/>
    </source>
</evidence>
<dbReference type="Pfam" id="PF14670">
    <property type="entry name" value="FXa_inhibition"/>
    <property type="match status" value="1"/>
</dbReference>
<dbReference type="InterPro" id="IPR009030">
    <property type="entry name" value="Growth_fac_rcpt_cys_sf"/>
</dbReference>
<feature type="domain" description="EGF-like" evidence="12">
    <location>
        <begin position="404"/>
        <end position="445"/>
    </location>
</feature>
<feature type="disulfide bond" evidence="10">
    <location>
        <begin position="120"/>
        <end position="130"/>
    </location>
</feature>
<feature type="domain" description="EGF-like" evidence="12">
    <location>
        <begin position="1067"/>
        <end position="1108"/>
    </location>
</feature>
<feature type="domain" description="EGF-like" evidence="12">
    <location>
        <begin position="1929"/>
        <end position="1970"/>
    </location>
</feature>
<dbReference type="Gene3D" id="3.90.290.10">
    <property type="entry name" value="TGF-beta binding (TB) domain"/>
    <property type="match status" value="9"/>
</dbReference>
<feature type="domain" description="EGF-like" evidence="12">
    <location>
        <begin position="1606"/>
        <end position="1646"/>
    </location>
</feature>
<feature type="domain" description="EGF-like" evidence="12">
    <location>
        <begin position="1278"/>
        <end position="1316"/>
    </location>
</feature>
<dbReference type="InterPro" id="IPR049883">
    <property type="entry name" value="NOTCH1_EGF-like"/>
</dbReference>
<comment type="caution">
    <text evidence="10">Lacks conserved residue(s) required for the propagation of feature annotation.</text>
</comment>
<evidence type="ECO:0000256" key="3">
    <source>
        <dbReference type="ARBA" id="ARBA00022530"/>
    </source>
</evidence>
<dbReference type="FunFam" id="2.10.25.10:FF:000804">
    <property type="entry name" value="Fibrillin-1"/>
    <property type="match status" value="1"/>
</dbReference>
<feature type="domain" description="EGF-like" evidence="12">
    <location>
        <begin position="1234"/>
        <end position="1277"/>
    </location>
</feature>
<feature type="domain" description="EGF-like" evidence="12">
    <location>
        <begin position="2481"/>
        <end position="2519"/>
    </location>
</feature>
<dbReference type="PROSITE" id="PS01187">
    <property type="entry name" value="EGF_CA"/>
    <property type="match status" value="15"/>
</dbReference>
<keyword evidence="2" id="KW-0964">Secreted</keyword>
<accession>A0AAE0S7S7</accession>
<feature type="domain" description="EGF-like" evidence="12">
    <location>
        <begin position="1319"/>
        <end position="1357"/>
    </location>
</feature>
<feature type="domain" description="EGF-like" evidence="12">
    <location>
        <begin position="570"/>
        <end position="611"/>
    </location>
</feature>
<feature type="domain" description="TB" evidence="13">
    <location>
        <begin position="1489"/>
        <end position="1547"/>
    </location>
</feature>
<feature type="domain" description="EGF-like" evidence="12">
    <location>
        <begin position="1719"/>
        <end position="1760"/>
    </location>
</feature>
<dbReference type="Pfam" id="PF12661">
    <property type="entry name" value="hEGF"/>
    <property type="match status" value="2"/>
</dbReference>
<feature type="domain" description="EGF-like" evidence="12">
    <location>
        <begin position="1564"/>
        <end position="1605"/>
    </location>
</feature>
<name>A0AAE0S7S7_9BIVA</name>
<feature type="domain" description="EGF-like" evidence="12">
    <location>
        <begin position="1109"/>
        <end position="1150"/>
    </location>
</feature>
<dbReference type="FunFam" id="2.10.25.10:FF:000017">
    <property type="entry name" value="latent-transforming growth factor beta-binding protein 4 isoform X1"/>
    <property type="match status" value="3"/>
</dbReference>
<dbReference type="FunFam" id="2.10.25.10:FF:000010">
    <property type="entry name" value="Pro-epidermal growth factor"/>
    <property type="match status" value="1"/>
</dbReference>
<evidence type="ECO:0000259" key="12">
    <source>
        <dbReference type="PROSITE" id="PS50026"/>
    </source>
</evidence>
<keyword evidence="7" id="KW-0106">Calcium</keyword>
<feature type="domain" description="EGF-like" evidence="12">
    <location>
        <begin position="2401"/>
        <end position="2441"/>
    </location>
</feature>
<dbReference type="Proteomes" id="UP001195483">
    <property type="component" value="Unassembled WGS sequence"/>
</dbReference>
<feature type="domain" description="EGF-like" evidence="12">
    <location>
        <begin position="215"/>
        <end position="256"/>
    </location>
</feature>
<dbReference type="PANTHER" id="PTHR47333">
    <property type="entry name" value="VON WILLEBRAND FACTOR C AND EGF DOMAIN-CONTAINING PROTEIN"/>
    <property type="match status" value="1"/>
</dbReference>
<dbReference type="FunFam" id="2.10.25.10:FF:000002">
    <property type="entry name" value="Latent-transforming growth factor beta-binding protein 3"/>
    <property type="match status" value="1"/>
</dbReference>
<feature type="domain" description="EGF-like" evidence="12">
    <location>
        <begin position="1444"/>
        <end position="1484"/>
    </location>
</feature>
<comment type="subcellular location">
    <subcellularLocation>
        <location evidence="1">Secreted</location>
        <location evidence="1">Extracellular space</location>
        <location evidence="1">Extracellular matrix</location>
    </subcellularLocation>
</comment>
<dbReference type="PANTHER" id="PTHR47333:SF5">
    <property type="entry name" value="FIBRILLIN-3"/>
    <property type="match status" value="1"/>
</dbReference>